<keyword evidence="3" id="KW-1185">Reference proteome</keyword>
<dbReference type="VEuPathDB" id="FungiDB:MAPG_03991"/>
<dbReference type="EMBL" id="GL876968">
    <property type="protein sequence ID" value="KLU84957.1"/>
    <property type="molecule type" value="Genomic_DNA"/>
</dbReference>
<proteinExistence type="predicted"/>
<dbReference type="AlphaFoldDB" id="A0A0C4DVI5"/>
<accession>A0A0C4DVI5</accession>
<dbReference type="EnsemblFungi" id="MAPG_03991T0">
    <property type="protein sequence ID" value="MAPG_03991T0"/>
    <property type="gene ID" value="MAPG_03991"/>
</dbReference>
<dbReference type="Proteomes" id="UP000011715">
    <property type="component" value="Unassembled WGS sequence"/>
</dbReference>
<evidence type="ECO:0000313" key="3">
    <source>
        <dbReference type="Proteomes" id="UP000011715"/>
    </source>
</evidence>
<evidence type="ECO:0000313" key="1">
    <source>
        <dbReference type="EMBL" id="KLU84957.1"/>
    </source>
</evidence>
<evidence type="ECO:0000313" key="2">
    <source>
        <dbReference type="EnsemblFungi" id="MAPG_03991T0"/>
    </source>
</evidence>
<reference evidence="2" key="4">
    <citation type="journal article" date="2015" name="G3 (Bethesda)">
        <title>Genome sequences of three phytopathogenic species of the Magnaporthaceae family of fungi.</title>
        <authorList>
            <person name="Okagaki L.H."/>
            <person name="Nunes C.C."/>
            <person name="Sailsbery J."/>
            <person name="Clay B."/>
            <person name="Brown D."/>
            <person name="John T."/>
            <person name="Oh Y."/>
            <person name="Young N."/>
            <person name="Fitzgerald M."/>
            <person name="Haas B.J."/>
            <person name="Zeng Q."/>
            <person name="Young S."/>
            <person name="Adiconis X."/>
            <person name="Fan L."/>
            <person name="Levin J.Z."/>
            <person name="Mitchell T.K."/>
            <person name="Okubara P.A."/>
            <person name="Farman M.L."/>
            <person name="Kohn L.M."/>
            <person name="Birren B."/>
            <person name="Ma L.-J."/>
            <person name="Dean R.A."/>
        </authorList>
    </citation>
    <scope>NUCLEOTIDE SEQUENCE</scope>
    <source>
        <strain evidence="2">ATCC 64411 / 73-15</strain>
    </source>
</reference>
<sequence>MKSSVVMWDGIAGDVGSAETDSCTSRSKICEPAGDARRGDRCGDVDRTGDVGTLLGDAVVRLEGDCLGAEVLAAVAAGTSESSAFFLPKPNRERFFFLPSSGSLPAAGRGVLASLAELGKGTTVEGCEFV</sequence>
<dbReference type="EMBL" id="ADBL01000940">
    <property type="status" value="NOT_ANNOTATED_CDS"/>
    <property type="molecule type" value="Genomic_DNA"/>
</dbReference>
<protein>
    <submittedName>
        <fullName evidence="1 2">Uncharacterized protein</fullName>
    </submittedName>
</protein>
<organism evidence="2 3">
    <name type="scientific">Magnaporthiopsis poae (strain ATCC 64411 / 73-15)</name>
    <name type="common">Kentucky bluegrass fungus</name>
    <name type="synonym">Magnaporthe poae</name>
    <dbReference type="NCBI Taxonomy" id="644358"/>
    <lineage>
        <taxon>Eukaryota</taxon>
        <taxon>Fungi</taxon>
        <taxon>Dikarya</taxon>
        <taxon>Ascomycota</taxon>
        <taxon>Pezizomycotina</taxon>
        <taxon>Sordariomycetes</taxon>
        <taxon>Sordariomycetidae</taxon>
        <taxon>Magnaporthales</taxon>
        <taxon>Magnaporthaceae</taxon>
        <taxon>Magnaporthiopsis</taxon>
    </lineage>
</organism>
<reference evidence="1" key="1">
    <citation type="submission" date="2010-05" db="EMBL/GenBank/DDBJ databases">
        <title>The Genome Sequence of Magnaporthe poae strain ATCC 64411.</title>
        <authorList>
            <consortium name="The Broad Institute Genome Sequencing Platform"/>
            <consortium name="Broad Institute Genome Sequencing Center for Infectious Disease"/>
            <person name="Ma L.-J."/>
            <person name="Dead R."/>
            <person name="Young S."/>
            <person name="Zeng Q."/>
            <person name="Koehrsen M."/>
            <person name="Alvarado L."/>
            <person name="Berlin A."/>
            <person name="Chapman S.B."/>
            <person name="Chen Z."/>
            <person name="Freedman E."/>
            <person name="Gellesch M."/>
            <person name="Goldberg J."/>
            <person name="Griggs A."/>
            <person name="Gujja S."/>
            <person name="Heilman E.R."/>
            <person name="Heiman D."/>
            <person name="Hepburn T."/>
            <person name="Howarth C."/>
            <person name="Jen D."/>
            <person name="Larson L."/>
            <person name="Mehta T."/>
            <person name="Neiman D."/>
            <person name="Pearson M."/>
            <person name="Roberts A."/>
            <person name="Saif S."/>
            <person name="Shea T."/>
            <person name="Shenoy N."/>
            <person name="Sisk P."/>
            <person name="Stolte C."/>
            <person name="Sykes S."/>
            <person name="Walk T."/>
            <person name="White J."/>
            <person name="Yandava C."/>
            <person name="Haas B."/>
            <person name="Nusbaum C."/>
            <person name="Birren B."/>
        </authorList>
    </citation>
    <scope>NUCLEOTIDE SEQUENCE</scope>
    <source>
        <strain evidence="1">ATCC 64411</strain>
    </source>
</reference>
<name>A0A0C4DVI5_MAGP6</name>
<reference evidence="2" key="5">
    <citation type="submission" date="2015-06" db="UniProtKB">
        <authorList>
            <consortium name="EnsemblFungi"/>
        </authorList>
    </citation>
    <scope>IDENTIFICATION</scope>
    <source>
        <strain evidence="2">ATCC 64411</strain>
    </source>
</reference>
<reference evidence="1" key="3">
    <citation type="submission" date="2011-03" db="EMBL/GenBank/DDBJ databases">
        <title>Annotation of Magnaporthe poae ATCC 64411.</title>
        <authorList>
            <person name="Ma L.-J."/>
            <person name="Dead R."/>
            <person name="Young S.K."/>
            <person name="Zeng Q."/>
            <person name="Gargeya S."/>
            <person name="Fitzgerald M."/>
            <person name="Haas B."/>
            <person name="Abouelleil A."/>
            <person name="Alvarado L."/>
            <person name="Arachchi H.M."/>
            <person name="Berlin A."/>
            <person name="Brown A."/>
            <person name="Chapman S.B."/>
            <person name="Chen Z."/>
            <person name="Dunbar C."/>
            <person name="Freedman E."/>
            <person name="Gearin G."/>
            <person name="Gellesch M."/>
            <person name="Goldberg J."/>
            <person name="Griggs A."/>
            <person name="Gujja S."/>
            <person name="Heiman D."/>
            <person name="Howarth C."/>
            <person name="Larson L."/>
            <person name="Lui A."/>
            <person name="MacDonald P.J.P."/>
            <person name="Mehta T."/>
            <person name="Montmayeur A."/>
            <person name="Murphy C."/>
            <person name="Neiman D."/>
            <person name="Pearson M."/>
            <person name="Priest M."/>
            <person name="Roberts A."/>
            <person name="Saif S."/>
            <person name="Shea T."/>
            <person name="Shenoy N."/>
            <person name="Sisk P."/>
            <person name="Stolte C."/>
            <person name="Sykes S."/>
            <person name="Yandava C."/>
            <person name="Wortman J."/>
            <person name="Nusbaum C."/>
            <person name="Birren B."/>
        </authorList>
    </citation>
    <scope>NUCLEOTIDE SEQUENCE</scope>
    <source>
        <strain evidence="1">ATCC 64411</strain>
    </source>
</reference>
<reference evidence="3" key="2">
    <citation type="submission" date="2010-05" db="EMBL/GenBank/DDBJ databases">
        <title>The genome sequence of Magnaporthe poae strain ATCC 64411.</title>
        <authorList>
            <person name="Ma L.-J."/>
            <person name="Dead R."/>
            <person name="Young S."/>
            <person name="Zeng Q."/>
            <person name="Koehrsen M."/>
            <person name="Alvarado L."/>
            <person name="Berlin A."/>
            <person name="Chapman S.B."/>
            <person name="Chen Z."/>
            <person name="Freedman E."/>
            <person name="Gellesch M."/>
            <person name="Goldberg J."/>
            <person name="Griggs A."/>
            <person name="Gujja S."/>
            <person name="Heilman E.R."/>
            <person name="Heiman D."/>
            <person name="Hepburn T."/>
            <person name="Howarth C."/>
            <person name="Jen D."/>
            <person name="Larson L."/>
            <person name="Mehta T."/>
            <person name="Neiman D."/>
            <person name="Pearson M."/>
            <person name="Roberts A."/>
            <person name="Saif S."/>
            <person name="Shea T."/>
            <person name="Shenoy N."/>
            <person name="Sisk P."/>
            <person name="Stolte C."/>
            <person name="Sykes S."/>
            <person name="Walk T."/>
            <person name="White J."/>
            <person name="Yandava C."/>
            <person name="Haas B."/>
            <person name="Nusbaum C."/>
            <person name="Birren B."/>
        </authorList>
    </citation>
    <scope>NUCLEOTIDE SEQUENCE [LARGE SCALE GENOMIC DNA]</scope>
    <source>
        <strain evidence="3">ATCC 64411 / 73-15</strain>
    </source>
</reference>
<gene>
    <name evidence="1" type="ORF">MAPG_03991</name>
</gene>